<feature type="compositionally biased region" description="Low complexity" evidence="1">
    <location>
        <begin position="204"/>
        <end position="218"/>
    </location>
</feature>
<evidence type="ECO:0000256" key="1">
    <source>
        <dbReference type="SAM" id="MobiDB-lite"/>
    </source>
</evidence>
<organism evidence="2 3">
    <name type="scientific">Elysia marginata</name>
    <dbReference type="NCBI Taxonomy" id="1093978"/>
    <lineage>
        <taxon>Eukaryota</taxon>
        <taxon>Metazoa</taxon>
        <taxon>Spiralia</taxon>
        <taxon>Lophotrochozoa</taxon>
        <taxon>Mollusca</taxon>
        <taxon>Gastropoda</taxon>
        <taxon>Heterobranchia</taxon>
        <taxon>Euthyneura</taxon>
        <taxon>Panpulmonata</taxon>
        <taxon>Sacoglossa</taxon>
        <taxon>Placobranchoidea</taxon>
        <taxon>Plakobranchidae</taxon>
        <taxon>Elysia</taxon>
    </lineage>
</organism>
<comment type="caution">
    <text evidence="2">The sequence shown here is derived from an EMBL/GenBank/DDBJ whole genome shotgun (WGS) entry which is preliminary data.</text>
</comment>
<sequence>MLEKLETEYIGKLLQFTQEVKESLRTPGTGGSVFGKAVHFLAQPPPEIFGPESETVTPEILPEKFISSTNVTTALTPNPSNLTAGQMSSFGNVTGTPISPLGAVTVAPISPLGNVAAASSSPLGTVAVTSVLPSWNVMAAPTPLIANPTSTTTSSPMNSSPPSAPPPVTRPASPTSRDAPTASSRLPPLPVLAAPETPTTDVRSSLSSSSSSPSSSSSSPPPIPPRPQRNVTPSTALPTTRFVIPRPQPRPSKTPASTTRAKLLQFSEKTRFNVKCPRDRHEPCIIDLKILSNGLILLADYENKCVKLFTQKGMHISSLDLGENPRGVAVMHPSYAKSDGVHVAVTLPGNNSIVILNVTSMGCTKGITITTRNPYRAISAWTDPTSLVVGNLGGAGVDLQSSSKSRYFRPINYQLHPCHMSPSELIHVVMATQQGTIAKVNVTNKDVVFERKVPQVEDPSSVTVLPSGEILVADCLSRSLHLLRRDGRWLSLLWRHPAGGQCEDQLSSVSCDGEICVTCTWHGPAYILRCD</sequence>
<dbReference type="EMBL" id="BMAT01006539">
    <property type="protein sequence ID" value="GFS14688.1"/>
    <property type="molecule type" value="Genomic_DNA"/>
</dbReference>
<protein>
    <submittedName>
        <fullName evidence="2">Uncharacterized protein</fullName>
    </submittedName>
</protein>
<evidence type="ECO:0000313" key="3">
    <source>
        <dbReference type="Proteomes" id="UP000762676"/>
    </source>
</evidence>
<name>A0AAV4IVX0_9GAST</name>
<gene>
    <name evidence="2" type="ORF">ElyMa_003168900</name>
</gene>
<reference evidence="2 3" key="1">
    <citation type="journal article" date="2021" name="Elife">
        <title>Chloroplast acquisition without the gene transfer in kleptoplastic sea slugs, Plakobranchus ocellatus.</title>
        <authorList>
            <person name="Maeda T."/>
            <person name="Takahashi S."/>
            <person name="Yoshida T."/>
            <person name="Shimamura S."/>
            <person name="Takaki Y."/>
            <person name="Nagai Y."/>
            <person name="Toyoda A."/>
            <person name="Suzuki Y."/>
            <person name="Arimoto A."/>
            <person name="Ishii H."/>
            <person name="Satoh N."/>
            <person name="Nishiyama T."/>
            <person name="Hasebe M."/>
            <person name="Maruyama T."/>
            <person name="Minagawa J."/>
            <person name="Obokata J."/>
            <person name="Shigenobu S."/>
        </authorList>
    </citation>
    <scope>NUCLEOTIDE SEQUENCE [LARGE SCALE GENOMIC DNA]</scope>
</reference>
<evidence type="ECO:0000313" key="2">
    <source>
        <dbReference type="EMBL" id="GFS14688.1"/>
    </source>
</evidence>
<dbReference type="Proteomes" id="UP000762676">
    <property type="component" value="Unassembled WGS sequence"/>
</dbReference>
<proteinExistence type="predicted"/>
<feature type="compositionally biased region" description="Low complexity" evidence="1">
    <location>
        <begin position="148"/>
        <end position="161"/>
    </location>
</feature>
<dbReference type="SUPFAM" id="SSF101898">
    <property type="entry name" value="NHL repeat"/>
    <property type="match status" value="1"/>
</dbReference>
<dbReference type="AlphaFoldDB" id="A0AAV4IVX0"/>
<keyword evidence="3" id="KW-1185">Reference proteome</keyword>
<feature type="region of interest" description="Disordered" evidence="1">
    <location>
        <begin position="146"/>
        <end position="260"/>
    </location>
</feature>
<feature type="compositionally biased region" description="Polar residues" evidence="1">
    <location>
        <begin position="229"/>
        <end position="238"/>
    </location>
</feature>
<accession>A0AAV4IVX0</accession>